<dbReference type="RefSeq" id="XP_004354496.1">
    <property type="nucleotide sequence ID" value="XM_004354444.1"/>
</dbReference>
<feature type="compositionally biased region" description="Polar residues" evidence="1">
    <location>
        <begin position="188"/>
        <end position="200"/>
    </location>
</feature>
<feature type="compositionally biased region" description="Low complexity" evidence="1">
    <location>
        <begin position="496"/>
        <end position="545"/>
    </location>
</feature>
<feature type="compositionally biased region" description="Low complexity" evidence="1">
    <location>
        <begin position="572"/>
        <end position="605"/>
    </location>
</feature>
<sequence>MSTTSSASSKSNIANSSSTDEPPSSSNNNNKTTTGAATTITNMTRQSTTTKPTQRANVNPSPMINTVYIPQPPPPSTIVTRPMYASSQLRPTIPPSLSSSTLTKPTTNTMIMNSSKPMGVPTTTTSTAPRTVSTPCTGKCCVGPRPLNGQSTTYSSVSPYRPPNTIARQSVSSPPPPYSKPTTMSSPVGNNTAYSYKSIPNNNSNNNMVNRAPPLPPTSIVPNNKPIIPPSTQSSHYIQQQQSLSKSMPAVPNVYTPPPPPPSSLYQNPQTNSTKSKPLAATATATAAAVVSSIERPVATKNIVAINYNNLSVVDGKYLKTEASPRLYHCIPAPNVNIVENNRGSDVPMSLEYILDLPILHDEPSSKSNPTWGRLILDALRRVATNQKATRITERLKLDQMNKDHESKSPQDKMDWKNGLLNDAQYQYLLQVLSNNVDFPSASQVGYKYANDTSASIPLQYNNNLYQTHQPSIQHTIQQTFQQHHQPPPPQPITTPIPIQIQTPVQIPKTPKAPTQNKLTSSSSSSTTSTTTTTITPPPKLQTTTVPTLNTSHQTIVAPPVLPITHQQTSTSKPQSIYYQSQPSPSSDVSSPPSPHTQQQQQQPLPIQQQTLPIQEHQQYVKHQPPQHQQQPQQQPIQQPIQSQQQIPTIEYQFQPLEINFDHYIPPPTTILSNDNEAIYNYDSTISTDSSSNNTPNIDQSYDTMNTNHLVDSSTTTTTTTEHFHIIQQPDNSTSTDFTQSHILNGDTISLSSSVSSPELNDHHMVGQNFDIGMIMEIINAPLSTTKKRKLDDLGGIIDDSPTHLYATTDCYDNYCPISYPSGGFSPSNG</sequence>
<organism evidence="2 3">
    <name type="scientific">Cavenderia fasciculata</name>
    <name type="common">Slime mold</name>
    <name type="synonym">Dictyostelium fasciculatum</name>
    <dbReference type="NCBI Taxonomy" id="261658"/>
    <lineage>
        <taxon>Eukaryota</taxon>
        <taxon>Amoebozoa</taxon>
        <taxon>Evosea</taxon>
        <taxon>Eumycetozoa</taxon>
        <taxon>Dictyostelia</taxon>
        <taxon>Acytosteliales</taxon>
        <taxon>Cavenderiaceae</taxon>
        <taxon>Cavenderia</taxon>
    </lineage>
</organism>
<dbReference type="Proteomes" id="UP000007797">
    <property type="component" value="Unassembled WGS sequence"/>
</dbReference>
<feature type="region of interest" description="Disordered" evidence="1">
    <location>
        <begin position="152"/>
        <end position="276"/>
    </location>
</feature>
<evidence type="ECO:0000256" key="1">
    <source>
        <dbReference type="SAM" id="MobiDB-lite"/>
    </source>
</evidence>
<feature type="compositionally biased region" description="Low complexity" evidence="1">
    <location>
        <begin position="120"/>
        <end position="132"/>
    </location>
</feature>
<dbReference type="AlphaFoldDB" id="F4QAN0"/>
<feature type="compositionally biased region" description="Pro residues" evidence="1">
    <location>
        <begin position="486"/>
        <end position="495"/>
    </location>
</feature>
<accession>F4QAN0</accession>
<feature type="region of interest" description="Disordered" evidence="1">
    <location>
        <begin position="1"/>
        <end position="61"/>
    </location>
</feature>
<dbReference type="KEGG" id="dfa:DFA_10592"/>
<dbReference type="GeneID" id="14866972"/>
<proteinExistence type="predicted"/>
<feature type="compositionally biased region" description="Low complexity" evidence="1">
    <location>
        <begin position="201"/>
        <end position="210"/>
    </location>
</feature>
<feature type="compositionally biased region" description="Polar residues" evidence="1">
    <location>
        <begin position="230"/>
        <end position="246"/>
    </location>
</feature>
<evidence type="ECO:0000313" key="2">
    <source>
        <dbReference type="EMBL" id="EGG15749.1"/>
    </source>
</evidence>
<feature type="compositionally biased region" description="Low complexity" evidence="1">
    <location>
        <begin position="1"/>
        <end position="44"/>
    </location>
</feature>
<feature type="region of interest" description="Disordered" evidence="1">
    <location>
        <begin position="475"/>
        <end position="605"/>
    </location>
</feature>
<dbReference type="EMBL" id="GL883026">
    <property type="protein sequence ID" value="EGG15749.1"/>
    <property type="molecule type" value="Genomic_DNA"/>
</dbReference>
<keyword evidence="3" id="KW-1185">Reference proteome</keyword>
<name>F4QAN0_CACFS</name>
<reference evidence="3" key="1">
    <citation type="journal article" date="2011" name="Genome Res.">
        <title>Phylogeny-wide analysis of social amoeba genomes highlights ancient origins for complex intercellular communication.</title>
        <authorList>
            <person name="Heidel A.J."/>
            <person name="Lawal H.M."/>
            <person name="Felder M."/>
            <person name="Schilde C."/>
            <person name="Helps N.R."/>
            <person name="Tunggal B."/>
            <person name="Rivero F."/>
            <person name="John U."/>
            <person name="Schleicher M."/>
            <person name="Eichinger L."/>
            <person name="Platzer M."/>
            <person name="Noegel A.A."/>
            <person name="Schaap P."/>
            <person name="Gloeckner G."/>
        </authorList>
    </citation>
    <scope>NUCLEOTIDE SEQUENCE [LARGE SCALE GENOMIC DNA]</scope>
    <source>
        <strain evidence="3">SH3</strain>
    </source>
</reference>
<feature type="region of interest" description="Disordered" evidence="1">
    <location>
        <begin position="618"/>
        <end position="644"/>
    </location>
</feature>
<gene>
    <name evidence="2" type="ORF">DFA_10592</name>
</gene>
<feature type="compositionally biased region" description="Low complexity" evidence="1">
    <location>
        <begin position="475"/>
        <end position="485"/>
    </location>
</feature>
<dbReference type="OMA" id="NKDHESK"/>
<feature type="compositionally biased region" description="Polar residues" evidence="1">
    <location>
        <begin position="546"/>
        <end position="555"/>
    </location>
</feature>
<feature type="compositionally biased region" description="Low complexity" evidence="1">
    <location>
        <begin position="624"/>
        <end position="644"/>
    </location>
</feature>
<evidence type="ECO:0000313" key="3">
    <source>
        <dbReference type="Proteomes" id="UP000007797"/>
    </source>
</evidence>
<feature type="compositionally biased region" description="Low complexity" evidence="1">
    <location>
        <begin position="95"/>
        <end position="109"/>
    </location>
</feature>
<feature type="region of interest" description="Disordered" evidence="1">
    <location>
        <begin position="88"/>
        <end position="132"/>
    </location>
</feature>
<protein>
    <submittedName>
        <fullName evidence="2">Uncharacterized protein</fullName>
    </submittedName>
</protein>
<dbReference type="OrthoDB" id="21545at2759"/>
<feature type="compositionally biased region" description="Polar residues" evidence="1">
    <location>
        <begin position="45"/>
        <end position="61"/>
    </location>
</feature>